<dbReference type="Proteomes" id="UP001501079">
    <property type="component" value="Unassembled WGS sequence"/>
</dbReference>
<accession>A0ABP7ZPF1</accession>
<feature type="transmembrane region" description="Helical" evidence="1">
    <location>
        <begin position="185"/>
        <end position="210"/>
    </location>
</feature>
<name>A0ABP7ZPF1_9MICO</name>
<organism evidence="2 3">
    <name type="scientific">Gryllotalpicola koreensis</name>
    <dbReference type="NCBI Taxonomy" id="993086"/>
    <lineage>
        <taxon>Bacteria</taxon>
        <taxon>Bacillati</taxon>
        <taxon>Actinomycetota</taxon>
        <taxon>Actinomycetes</taxon>
        <taxon>Micrococcales</taxon>
        <taxon>Microbacteriaceae</taxon>
        <taxon>Gryllotalpicola</taxon>
    </lineage>
</organism>
<dbReference type="EMBL" id="BAABBW010000001">
    <property type="protein sequence ID" value="GAA4167209.1"/>
    <property type="molecule type" value="Genomic_DNA"/>
</dbReference>
<comment type="caution">
    <text evidence="2">The sequence shown here is derived from an EMBL/GenBank/DDBJ whole genome shotgun (WGS) entry which is preliminary data.</text>
</comment>
<keyword evidence="3" id="KW-1185">Reference proteome</keyword>
<evidence type="ECO:0008006" key="4">
    <source>
        <dbReference type="Google" id="ProtNLM"/>
    </source>
</evidence>
<sequence>MTIIMALRIMLRRWYVVLAVFAMAGTCLYWQVKHAGVYASYAVVTLLPSNGRFVATDPYGDPTPYTTFASALVQQFNEGRTQEPLSTTTAPLYGVGVRQGIQVSLANSGNQWVNQFDQPSIIVQVVGPTKAWVDANTRSVVGDLISLSDRMQAQSGIVPAQRMVAQQQPLTGLAAHVAPGRKTELIAVGAFGAAALIVASALAVWTDALASALMQRRARRGRELAVVAGARPALKGI</sequence>
<evidence type="ECO:0000313" key="3">
    <source>
        <dbReference type="Proteomes" id="UP001501079"/>
    </source>
</evidence>
<dbReference type="RefSeq" id="WP_344751216.1">
    <property type="nucleotide sequence ID" value="NZ_BAABBW010000001.1"/>
</dbReference>
<evidence type="ECO:0000313" key="2">
    <source>
        <dbReference type="EMBL" id="GAA4167209.1"/>
    </source>
</evidence>
<keyword evidence="1" id="KW-0812">Transmembrane</keyword>
<feature type="transmembrane region" description="Helical" evidence="1">
    <location>
        <begin position="12"/>
        <end position="32"/>
    </location>
</feature>
<evidence type="ECO:0000256" key="1">
    <source>
        <dbReference type="SAM" id="Phobius"/>
    </source>
</evidence>
<gene>
    <name evidence="2" type="ORF">GCM10022287_00380</name>
</gene>
<protein>
    <recommendedName>
        <fullName evidence="4">Polysaccharide chain length determinant N-terminal domain-containing protein</fullName>
    </recommendedName>
</protein>
<keyword evidence="1" id="KW-0472">Membrane</keyword>
<proteinExistence type="predicted"/>
<reference evidence="3" key="1">
    <citation type="journal article" date="2019" name="Int. J. Syst. Evol. Microbiol.">
        <title>The Global Catalogue of Microorganisms (GCM) 10K type strain sequencing project: providing services to taxonomists for standard genome sequencing and annotation.</title>
        <authorList>
            <consortium name="The Broad Institute Genomics Platform"/>
            <consortium name="The Broad Institute Genome Sequencing Center for Infectious Disease"/>
            <person name="Wu L."/>
            <person name="Ma J."/>
        </authorList>
    </citation>
    <scope>NUCLEOTIDE SEQUENCE [LARGE SCALE GENOMIC DNA]</scope>
    <source>
        <strain evidence="3">JCM 17591</strain>
    </source>
</reference>
<keyword evidence="1" id="KW-1133">Transmembrane helix</keyword>